<comment type="caution">
    <text evidence="1">The sequence shown here is derived from an EMBL/GenBank/DDBJ whole genome shotgun (WGS) entry which is preliminary data.</text>
</comment>
<feature type="non-terminal residue" evidence="1">
    <location>
        <position position="76"/>
    </location>
</feature>
<gene>
    <name evidence="1" type="ORF">LCGC14_2976090</name>
</gene>
<reference evidence="1" key="1">
    <citation type="journal article" date="2015" name="Nature">
        <title>Complex archaea that bridge the gap between prokaryotes and eukaryotes.</title>
        <authorList>
            <person name="Spang A."/>
            <person name="Saw J.H."/>
            <person name="Jorgensen S.L."/>
            <person name="Zaremba-Niedzwiedzka K."/>
            <person name="Martijn J."/>
            <person name="Lind A.E."/>
            <person name="van Eijk R."/>
            <person name="Schleper C."/>
            <person name="Guy L."/>
            <person name="Ettema T.J."/>
        </authorList>
    </citation>
    <scope>NUCLEOTIDE SEQUENCE</scope>
</reference>
<evidence type="ECO:0000313" key="1">
    <source>
        <dbReference type="EMBL" id="KKK65243.1"/>
    </source>
</evidence>
<name>A0A0F8X8T6_9ZZZZ</name>
<protein>
    <submittedName>
        <fullName evidence="1">Uncharacterized protein</fullName>
    </submittedName>
</protein>
<accession>A0A0F8X8T6</accession>
<dbReference type="EMBL" id="LAZR01060651">
    <property type="protein sequence ID" value="KKK65243.1"/>
    <property type="molecule type" value="Genomic_DNA"/>
</dbReference>
<dbReference type="AlphaFoldDB" id="A0A0F8X8T6"/>
<proteinExistence type="predicted"/>
<organism evidence="1">
    <name type="scientific">marine sediment metagenome</name>
    <dbReference type="NCBI Taxonomy" id="412755"/>
    <lineage>
        <taxon>unclassified sequences</taxon>
        <taxon>metagenomes</taxon>
        <taxon>ecological metagenomes</taxon>
    </lineage>
</organism>
<sequence>MYCSCSTKFQYNENGTSNAKTVASELLSVSSYLPYDWVPTSVLEVYIQIASRLDTFAQDLIRTAPVYPAAAVLLSI</sequence>